<dbReference type="SUPFAM" id="SSF46955">
    <property type="entry name" value="Putative DNA-binding domain"/>
    <property type="match status" value="1"/>
</dbReference>
<dbReference type="Pfam" id="PF13411">
    <property type="entry name" value="MerR_1"/>
    <property type="match status" value="1"/>
</dbReference>
<evidence type="ECO:0000259" key="5">
    <source>
        <dbReference type="PROSITE" id="PS50937"/>
    </source>
</evidence>
<keyword evidence="7" id="KW-1185">Reference proteome</keyword>
<evidence type="ECO:0000313" key="7">
    <source>
        <dbReference type="Proteomes" id="UP000516320"/>
    </source>
</evidence>
<dbReference type="InterPro" id="IPR036244">
    <property type="entry name" value="TipA-like_antibiotic-bd"/>
</dbReference>
<sequence>MSDYSIGEAAEILGVTTRTLRHWDQVELLSPLWRSTHGDYRIYTDRDLEKGFQILIYREVGMPLKEIKAILNKPESRYQSLSAQRRTLQKKITALHRMVRAVDDLLKEDYTLSKDSLQEVFGPDWEGWQHEAENRWGETKEWAQSQESLSHMSKDDLESAQAEHERFCAALKNAFGKEVLAGSPEARELIDLHATTIQRWYDVDLEKQVLLSRLYVHDERFHSTYGRRELVEYFQRLVAEEARLRGCDPENATWES</sequence>
<name>A0A7H0SM07_9CORY</name>
<dbReference type="CDD" id="cd01106">
    <property type="entry name" value="HTH_TipAL-Mta"/>
    <property type="match status" value="1"/>
</dbReference>
<feature type="domain" description="HTH merR-type" evidence="5">
    <location>
        <begin position="1"/>
        <end position="73"/>
    </location>
</feature>
<gene>
    <name evidence="6" type="ORF">GP475_02240</name>
</gene>
<protein>
    <submittedName>
        <fullName evidence="6">MerR family transcriptional regulator</fullName>
    </submittedName>
</protein>
<dbReference type="KEGG" id="cpoy:GP475_02240"/>
<dbReference type="InterPro" id="IPR012925">
    <property type="entry name" value="TipAS_dom"/>
</dbReference>
<dbReference type="RefSeq" id="WP_187975035.1">
    <property type="nucleotide sequence ID" value="NZ_CP046884.1"/>
</dbReference>
<dbReference type="Pfam" id="PF07739">
    <property type="entry name" value="TipAS"/>
    <property type="match status" value="1"/>
</dbReference>
<keyword evidence="2" id="KW-0238">DNA-binding</keyword>
<dbReference type="AlphaFoldDB" id="A0A7H0SM07"/>
<proteinExistence type="predicted"/>
<dbReference type="PANTHER" id="PTHR30204">
    <property type="entry name" value="REDOX-CYCLING DRUG-SENSING TRANSCRIPTIONAL ACTIVATOR SOXR"/>
    <property type="match status" value="1"/>
</dbReference>
<keyword evidence="1" id="KW-0805">Transcription regulation</keyword>
<organism evidence="6 7">
    <name type="scientific">Corynebacterium poyangense</name>
    <dbReference type="NCBI Taxonomy" id="2684405"/>
    <lineage>
        <taxon>Bacteria</taxon>
        <taxon>Bacillati</taxon>
        <taxon>Actinomycetota</taxon>
        <taxon>Actinomycetes</taxon>
        <taxon>Mycobacteriales</taxon>
        <taxon>Corynebacteriaceae</taxon>
        <taxon>Corynebacterium</taxon>
    </lineage>
</organism>
<accession>A0A7H0SM07</accession>
<evidence type="ECO:0000256" key="1">
    <source>
        <dbReference type="ARBA" id="ARBA00023015"/>
    </source>
</evidence>
<dbReference type="InterPro" id="IPR047057">
    <property type="entry name" value="MerR_fam"/>
</dbReference>
<dbReference type="InterPro" id="IPR000551">
    <property type="entry name" value="MerR-type_HTH_dom"/>
</dbReference>
<dbReference type="PROSITE" id="PS50937">
    <property type="entry name" value="HTH_MERR_2"/>
    <property type="match status" value="1"/>
</dbReference>
<dbReference type="SUPFAM" id="SSF89082">
    <property type="entry name" value="Antibiotic binding domain of TipA-like multidrug resistance regulators"/>
    <property type="match status" value="1"/>
</dbReference>
<evidence type="ECO:0000256" key="2">
    <source>
        <dbReference type="ARBA" id="ARBA00023125"/>
    </source>
</evidence>
<evidence type="ECO:0000313" key="6">
    <source>
        <dbReference type="EMBL" id="QNQ89582.1"/>
    </source>
</evidence>
<evidence type="ECO:0000256" key="4">
    <source>
        <dbReference type="ARBA" id="ARBA00023163"/>
    </source>
</evidence>
<dbReference type="Proteomes" id="UP000516320">
    <property type="component" value="Chromosome"/>
</dbReference>
<dbReference type="Gene3D" id="1.10.1660.10">
    <property type="match status" value="1"/>
</dbReference>
<dbReference type="SMART" id="SM00422">
    <property type="entry name" value="HTH_MERR"/>
    <property type="match status" value="1"/>
</dbReference>
<reference evidence="6 7" key="1">
    <citation type="submission" date="2019-12" db="EMBL/GenBank/DDBJ databases">
        <title>Corynebacterium sp. nov., isolated from feces of the Anser Albifrons in China.</title>
        <authorList>
            <person name="Liu Q."/>
        </authorList>
    </citation>
    <scope>NUCLEOTIDE SEQUENCE [LARGE SCALE GENOMIC DNA]</scope>
    <source>
        <strain evidence="6 7">4H37-19</strain>
    </source>
</reference>
<keyword evidence="3" id="KW-0010">Activator</keyword>
<evidence type="ECO:0000256" key="3">
    <source>
        <dbReference type="ARBA" id="ARBA00023159"/>
    </source>
</evidence>
<keyword evidence="4" id="KW-0804">Transcription</keyword>
<dbReference type="InterPro" id="IPR009061">
    <property type="entry name" value="DNA-bd_dom_put_sf"/>
</dbReference>
<dbReference type="EMBL" id="CP046884">
    <property type="protein sequence ID" value="QNQ89582.1"/>
    <property type="molecule type" value="Genomic_DNA"/>
</dbReference>
<dbReference type="Gene3D" id="1.10.490.50">
    <property type="entry name" value="Antibiotic binding domain of TipA-like multidrug resistance regulators"/>
    <property type="match status" value="1"/>
</dbReference>
<dbReference type="GO" id="GO:0003700">
    <property type="term" value="F:DNA-binding transcription factor activity"/>
    <property type="evidence" value="ECO:0007669"/>
    <property type="project" value="InterPro"/>
</dbReference>
<dbReference type="GO" id="GO:0003677">
    <property type="term" value="F:DNA binding"/>
    <property type="evidence" value="ECO:0007669"/>
    <property type="project" value="UniProtKB-KW"/>
</dbReference>
<dbReference type="PANTHER" id="PTHR30204:SF90">
    <property type="entry name" value="HTH-TYPE TRANSCRIPTIONAL ACTIVATOR MTA"/>
    <property type="match status" value="1"/>
</dbReference>